<evidence type="ECO:0000259" key="3">
    <source>
        <dbReference type="SMART" id="SM00047"/>
    </source>
</evidence>
<dbReference type="GO" id="GO:0071973">
    <property type="term" value="P:bacterial-type flagellum-dependent cell motility"/>
    <property type="evidence" value="ECO:0007669"/>
    <property type="project" value="TreeGrafter"/>
</dbReference>
<accession>A0A931BS37</accession>
<dbReference type="SMART" id="SM00047">
    <property type="entry name" value="LYZ2"/>
    <property type="match status" value="1"/>
</dbReference>
<gene>
    <name evidence="4" type="ORF">I2H38_15015</name>
</gene>
<evidence type="ECO:0000313" key="4">
    <source>
        <dbReference type="EMBL" id="MBF9234684.1"/>
    </source>
</evidence>
<dbReference type="InterPro" id="IPR002901">
    <property type="entry name" value="MGlyc_endo_b_GlcNAc-like_dom"/>
</dbReference>
<feature type="compositionally biased region" description="Low complexity" evidence="2">
    <location>
        <begin position="49"/>
        <end position="61"/>
    </location>
</feature>
<dbReference type="RefSeq" id="WP_196272666.1">
    <property type="nucleotide sequence ID" value="NZ_JADQDO010000007.1"/>
</dbReference>
<evidence type="ECO:0000313" key="5">
    <source>
        <dbReference type="Proteomes" id="UP000599312"/>
    </source>
</evidence>
<dbReference type="PANTHER" id="PTHR33308">
    <property type="entry name" value="PEPTIDOGLYCAN HYDROLASE FLGJ"/>
    <property type="match status" value="1"/>
</dbReference>
<name>A0A931BS37_9HYPH</name>
<proteinExistence type="predicted"/>
<dbReference type="PANTHER" id="PTHR33308:SF9">
    <property type="entry name" value="PEPTIDOGLYCAN HYDROLASE FLGJ"/>
    <property type="match status" value="1"/>
</dbReference>
<organism evidence="4 5">
    <name type="scientific">Microvirga alba</name>
    <dbReference type="NCBI Taxonomy" id="2791025"/>
    <lineage>
        <taxon>Bacteria</taxon>
        <taxon>Pseudomonadati</taxon>
        <taxon>Pseudomonadota</taxon>
        <taxon>Alphaproteobacteria</taxon>
        <taxon>Hyphomicrobiales</taxon>
        <taxon>Methylobacteriaceae</taxon>
        <taxon>Microvirga</taxon>
    </lineage>
</organism>
<feature type="region of interest" description="Disordered" evidence="2">
    <location>
        <begin position="49"/>
        <end position="75"/>
    </location>
</feature>
<sequence length="593" mass="62561">MSGGYGPPLLNFQPLANLGKTFFDAKDQALERNLKQMQLQSGDEIAKAMASGMGGPPSAAGQPTQPLSALGQPQPKQPTFAAMDGTNPTQQLGGDREAFTRSVMPFALEASKQTGVDPRIIVAQAALESAWGTKAPGNNFFGIKSHGQGGGQNLATTEVINGQPVQVNDSFRTYGGLGDSVKGYSDFINSNPRYASLKTAQGLDSQIQALQASGYATDPNYGAKIASIAKGLPGADLPAPGAQNAQGFLIPGQSAGQGGSPVQVPAYVQNMLGSQNPYVRAKGVELYQQYQKAQQDFAVKLWEKNWEQANKDREFSLKGQEVGISQGRLENDRERLGHDMTKPQAVGNALVGPDGSVVYRGPNVKTEVVNGRIVYIDQNAGKASDITPDGIDGKWEIKTIKNADGSETPVYFNPANKQTEPVPGFATGPSKAALAEAQAKQAADIVVQDIDRIFELAKQSRLPVTGGAGQAMSYLAGTNAHDISNLVTTIKANATFDRLQQMRKASPTGGALGAVSDNENKLLGSAIGSLEQSQSHDQFIRNLTRVKKIYTDIIHGPGAGGEGGSLKSSQGDAQVDQSGWVAAPGGIRIREKR</sequence>
<feature type="domain" description="Mannosyl-glycoprotein endo-beta-N-acetylglucosamidase-like" evidence="3">
    <location>
        <begin position="89"/>
        <end position="236"/>
    </location>
</feature>
<dbReference type="Pfam" id="PF01832">
    <property type="entry name" value="Glucosaminidase"/>
    <property type="match status" value="1"/>
</dbReference>
<keyword evidence="1" id="KW-0378">Hydrolase</keyword>
<evidence type="ECO:0000256" key="1">
    <source>
        <dbReference type="ARBA" id="ARBA00022801"/>
    </source>
</evidence>
<dbReference type="InterPro" id="IPR051056">
    <property type="entry name" value="Glycosyl_Hydrolase_73"/>
</dbReference>
<comment type="caution">
    <text evidence="4">The sequence shown here is derived from an EMBL/GenBank/DDBJ whole genome shotgun (WGS) entry which is preliminary data.</text>
</comment>
<dbReference type="EMBL" id="JADQDO010000007">
    <property type="protein sequence ID" value="MBF9234684.1"/>
    <property type="molecule type" value="Genomic_DNA"/>
</dbReference>
<dbReference type="Proteomes" id="UP000599312">
    <property type="component" value="Unassembled WGS sequence"/>
</dbReference>
<dbReference type="GO" id="GO:0004040">
    <property type="term" value="F:amidase activity"/>
    <property type="evidence" value="ECO:0007669"/>
    <property type="project" value="InterPro"/>
</dbReference>
<keyword evidence="5" id="KW-1185">Reference proteome</keyword>
<protein>
    <submittedName>
        <fullName evidence="4">Glucosaminidase domain-containing protein</fullName>
    </submittedName>
</protein>
<reference evidence="4" key="1">
    <citation type="submission" date="2020-11" db="EMBL/GenBank/DDBJ databases">
        <authorList>
            <person name="Kim M.K."/>
        </authorList>
    </citation>
    <scope>NUCLEOTIDE SEQUENCE</scope>
    <source>
        <strain evidence="4">BT350</strain>
    </source>
</reference>
<feature type="region of interest" description="Disordered" evidence="2">
    <location>
        <begin position="560"/>
        <end position="593"/>
    </location>
</feature>
<dbReference type="AlphaFoldDB" id="A0A931BS37"/>
<feature type="compositionally biased region" description="Polar residues" evidence="2">
    <location>
        <begin position="566"/>
        <end position="577"/>
    </location>
</feature>
<evidence type="ECO:0000256" key="2">
    <source>
        <dbReference type="SAM" id="MobiDB-lite"/>
    </source>
</evidence>
<dbReference type="Gene3D" id="1.10.530.10">
    <property type="match status" value="1"/>
</dbReference>